<evidence type="ECO:0000313" key="5">
    <source>
        <dbReference type="Proteomes" id="UP000268033"/>
    </source>
</evidence>
<dbReference type="InterPro" id="IPR000504">
    <property type="entry name" value="RRM_dom"/>
</dbReference>
<sequence>MNLFVSNLPFRVESNDLAELFSPYGEVQRAHIVKDKETGRSKGFGFVEMADKATGEAAIKGLNGQEYQGRNLVVNEARPREQQSRRPR</sequence>
<name>A0A3N1PR62_9GAMM</name>
<accession>A0A3N1PR62</accession>
<dbReference type="SUPFAM" id="SSF54928">
    <property type="entry name" value="RNA-binding domain, RBD"/>
    <property type="match status" value="1"/>
</dbReference>
<reference evidence="4 5" key="1">
    <citation type="submission" date="2018-11" db="EMBL/GenBank/DDBJ databases">
        <title>Genomic Encyclopedia of Type Strains, Phase IV (KMG-IV): sequencing the most valuable type-strain genomes for metagenomic binning, comparative biology and taxonomic classification.</title>
        <authorList>
            <person name="Goeker M."/>
        </authorList>
    </citation>
    <scope>NUCLEOTIDE SEQUENCE [LARGE SCALE GENOMIC DNA]</scope>
    <source>
        <strain evidence="4 5">DSM 21945</strain>
    </source>
</reference>
<dbReference type="Pfam" id="PF00076">
    <property type="entry name" value="RRM_1"/>
    <property type="match status" value="1"/>
</dbReference>
<dbReference type="InterPro" id="IPR035979">
    <property type="entry name" value="RBD_domain_sf"/>
</dbReference>
<dbReference type="Proteomes" id="UP000268033">
    <property type="component" value="Unassembled WGS sequence"/>
</dbReference>
<dbReference type="GO" id="GO:0003729">
    <property type="term" value="F:mRNA binding"/>
    <property type="evidence" value="ECO:0007669"/>
    <property type="project" value="TreeGrafter"/>
</dbReference>
<dbReference type="CDD" id="cd21608">
    <property type="entry name" value="RRM2_NsCP33_like"/>
    <property type="match status" value="1"/>
</dbReference>
<keyword evidence="5" id="KW-1185">Reference proteome</keyword>
<evidence type="ECO:0000256" key="2">
    <source>
        <dbReference type="ARBA" id="ARBA00022884"/>
    </source>
</evidence>
<keyword evidence="2" id="KW-0694">RNA-binding</keyword>
<gene>
    <name evidence="4" type="ORF">EDC28_101174</name>
</gene>
<comment type="caution">
    <text evidence="4">The sequence shown here is derived from an EMBL/GenBank/DDBJ whole genome shotgun (WGS) entry which is preliminary data.</text>
</comment>
<dbReference type="STRING" id="584787.GCA_001247655_01768"/>
<dbReference type="SMART" id="SM00360">
    <property type="entry name" value="RRM"/>
    <property type="match status" value="1"/>
</dbReference>
<dbReference type="AlphaFoldDB" id="A0A3N1PR62"/>
<organism evidence="4 5">
    <name type="scientific">Gallaecimonas pentaromativorans</name>
    <dbReference type="NCBI Taxonomy" id="584787"/>
    <lineage>
        <taxon>Bacteria</taxon>
        <taxon>Pseudomonadati</taxon>
        <taxon>Pseudomonadota</taxon>
        <taxon>Gammaproteobacteria</taxon>
        <taxon>Enterobacterales</taxon>
        <taxon>Gallaecimonadaceae</taxon>
        <taxon>Gallaecimonas</taxon>
    </lineage>
</organism>
<dbReference type="PANTHER" id="PTHR48025">
    <property type="entry name" value="OS02G0815200 PROTEIN"/>
    <property type="match status" value="1"/>
</dbReference>
<protein>
    <submittedName>
        <fullName evidence="4">RNA recognition motif-containing protein</fullName>
    </submittedName>
</protein>
<dbReference type="Gene3D" id="3.30.70.330">
    <property type="match status" value="1"/>
</dbReference>
<dbReference type="EMBL" id="RJUL01000001">
    <property type="protein sequence ID" value="ROQ30488.1"/>
    <property type="molecule type" value="Genomic_DNA"/>
</dbReference>
<dbReference type="OrthoDB" id="9798855at2"/>
<keyword evidence="1" id="KW-0677">Repeat</keyword>
<dbReference type="PROSITE" id="PS50102">
    <property type="entry name" value="RRM"/>
    <property type="match status" value="1"/>
</dbReference>
<proteinExistence type="predicted"/>
<dbReference type="InterPro" id="IPR012677">
    <property type="entry name" value="Nucleotide-bd_a/b_plait_sf"/>
</dbReference>
<feature type="domain" description="RRM" evidence="3">
    <location>
        <begin position="1"/>
        <end position="79"/>
    </location>
</feature>
<dbReference type="PANTHER" id="PTHR48025:SF1">
    <property type="entry name" value="RRM DOMAIN-CONTAINING PROTEIN"/>
    <property type="match status" value="1"/>
</dbReference>
<dbReference type="InterPro" id="IPR048289">
    <property type="entry name" value="RRM2_NsCP33-like"/>
</dbReference>
<dbReference type="RefSeq" id="WP_050657778.1">
    <property type="nucleotide sequence ID" value="NZ_JBLXAC010000022.1"/>
</dbReference>
<evidence type="ECO:0000256" key="1">
    <source>
        <dbReference type="ARBA" id="ARBA00022737"/>
    </source>
</evidence>
<evidence type="ECO:0000313" key="4">
    <source>
        <dbReference type="EMBL" id="ROQ30488.1"/>
    </source>
</evidence>
<dbReference type="InterPro" id="IPR050502">
    <property type="entry name" value="Euk_RNA-bind_prot"/>
</dbReference>
<evidence type="ECO:0000259" key="3">
    <source>
        <dbReference type="PROSITE" id="PS50102"/>
    </source>
</evidence>